<proteinExistence type="predicted"/>
<evidence type="ECO:0008006" key="6">
    <source>
        <dbReference type="Google" id="ProtNLM"/>
    </source>
</evidence>
<feature type="compositionally biased region" description="Polar residues" evidence="1">
    <location>
        <begin position="581"/>
        <end position="590"/>
    </location>
</feature>
<dbReference type="Proteomes" id="UP000245771">
    <property type="component" value="Unassembled WGS sequence"/>
</dbReference>
<name>A0A316VBW7_9BASI</name>
<dbReference type="AlphaFoldDB" id="A0A316VBW7"/>
<feature type="signal peptide" evidence="3">
    <location>
        <begin position="1"/>
        <end position="24"/>
    </location>
</feature>
<evidence type="ECO:0000256" key="2">
    <source>
        <dbReference type="SAM" id="Phobius"/>
    </source>
</evidence>
<feature type="compositionally biased region" description="Acidic residues" evidence="1">
    <location>
        <begin position="564"/>
        <end position="574"/>
    </location>
</feature>
<accession>A0A316VBW7</accession>
<dbReference type="EMBL" id="KZ819603">
    <property type="protein sequence ID" value="PWN35157.1"/>
    <property type="molecule type" value="Genomic_DNA"/>
</dbReference>
<protein>
    <recommendedName>
        <fullName evidence="6">Fibronectin type-III domain-containing protein</fullName>
    </recommendedName>
</protein>
<evidence type="ECO:0000256" key="1">
    <source>
        <dbReference type="SAM" id="MobiDB-lite"/>
    </source>
</evidence>
<feature type="compositionally biased region" description="Low complexity" evidence="1">
    <location>
        <begin position="453"/>
        <end position="470"/>
    </location>
</feature>
<dbReference type="GeneID" id="37024052"/>
<dbReference type="STRING" id="1280837.A0A316VBW7"/>
<feature type="compositionally biased region" description="Polar residues" evidence="1">
    <location>
        <begin position="513"/>
        <end position="535"/>
    </location>
</feature>
<evidence type="ECO:0000256" key="3">
    <source>
        <dbReference type="SAM" id="SignalP"/>
    </source>
</evidence>
<feature type="chain" id="PRO_5016410528" description="Fibronectin type-III domain-containing protein" evidence="3">
    <location>
        <begin position="25"/>
        <end position="590"/>
    </location>
</feature>
<keyword evidence="2" id="KW-0472">Membrane</keyword>
<feature type="transmembrane region" description="Helical" evidence="2">
    <location>
        <begin position="285"/>
        <end position="309"/>
    </location>
</feature>
<evidence type="ECO:0000313" key="4">
    <source>
        <dbReference type="EMBL" id="PWN35157.1"/>
    </source>
</evidence>
<keyword evidence="2" id="KW-0812">Transmembrane</keyword>
<feature type="region of interest" description="Disordered" evidence="1">
    <location>
        <begin position="317"/>
        <end position="357"/>
    </location>
</feature>
<sequence length="590" mass="62961">MASIVSRLRLPLLVAAICIQSVLADLEFTYSYVRECTPLNVTWTPQSDAYPYSVYIMGIGAQVQSYQINSNYQPGASQLTYQYSVPQKTDTFQALMIAVVDSKGNGNSSAVLTVNSNPNIPATCSVYAVTNAWFYASDSVTGNPADRPQCGNLKYYPVGALRGTSPFSYSIIPVQGQPMTVNIPSSATLNQTYFVFQSPLAFKQGTQFYQMASDATGSGSGGGSPIQEVGAGKTNACLQSNYKIEGLDTSHALPVGQIAASFDNLPGAIANANPTGSSGSQVGGLIGGIIGAALGVGGILLIIGLFLVYRRRQKRKREMERKEQPQFIDLDEDVFDPASRRRRSNPNSGNGVRQSYSVSPFTYQDAGSNDGMALMVAGEGNGTLNSIGAPTSDYGASTLRHTAANEGLGSPLSDYGYGLSSTSNSASQALLRNGSGDPWNSHPLERNQNSVYSSHLPTGSTASSSSGPFGMSAAVGGHDFANSPQSPTEGTMSSASAYVLRARNVDEREQQNNRRSMGRSQNDTIASNPSKSNATMEEEERRRIASSRFVQHQDAGRLAVAPGTEEEELQEDVPPEYGQWLTHQPNTRKQ</sequence>
<dbReference type="InParanoid" id="A0A316VBW7"/>
<keyword evidence="2" id="KW-1133">Transmembrane helix</keyword>
<dbReference type="OrthoDB" id="3350153at2759"/>
<keyword evidence="3" id="KW-0732">Signal</keyword>
<reference evidence="4 5" key="1">
    <citation type="journal article" date="2018" name="Mol. Biol. Evol.">
        <title>Broad Genomic Sampling Reveals a Smut Pathogenic Ancestry of the Fungal Clade Ustilaginomycotina.</title>
        <authorList>
            <person name="Kijpornyongpan T."/>
            <person name="Mondo S.J."/>
            <person name="Barry K."/>
            <person name="Sandor L."/>
            <person name="Lee J."/>
            <person name="Lipzen A."/>
            <person name="Pangilinan J."/>
            <person name="LaButti K."/>
            <person name="Hainaut M."/>
            <person name="Henrissat B."/>
            <person name="Grigoriev I.V."/>
            <person name="Spatafora J.W."/>
            <person name="Aime M.C."/>
        </authorList>
    </citation>
    <scope>NUCLEOTIDE SEQUENCE [LARGE SCALE GENOMIC DNA]</scope>
    <source>
        <strain evidence="4 5">MCA 3882</strain>
    </source>
</reference>
<gene>
    <name evidence="4" type="ORF">FA14DRAFT_38160</name>
</gene>
<organism evidence="4 5">
    <name type="scientific">Meira miltonrushii</name>
    <dbReference type="NCBI Taxonomy" id="1280837"/>
    <lineage>
        <taxon>Eukaryota</taxon>
        <taxon>Fungi</taxon>
        <taxon>Dikarya</taxon>
        <taxon>Basidiomycota</taxon>
        <taxon>Ustilaginomycotina</taxon>
        <taxon>Exobasidiomycetes</taxon>
        <taxon>Exobasidiales</taxon>
        <taxon>Brachybasidiaceae</taxon>
        <taxon>Meira</taxon>
    </lineage>
</organism>
<feature type="region of interest" description="Disordered" evidence="1">
    <location>
        <begin position="428"/>
        <end position="470"/>
    </location>
</feature>
<keyword evidence="5" id="KW-1185">Reference proteome</keyword>
<feature type="region of interest" description="Disordered" evidence="1">
    <location>
        <begin position="503"/>
        <end position="590"/>
    </location>
</feature>
<feature type="compositionally biased region" description="Basic and acidic residues" evidence="1">
    <location>
        <begin position="503"/>
        <end position="512"/>
    </location>
</feature>
<evidence type="ECO:0000313" key="5">
    <source>
        <dbReference type="Proteomes" id="UP000245771"/>
    </source>
</evidence>
<dbReference type="RefSeq" id="XP_025355459.1">
    <property type="nucleotide sequence ID" value="XM_025502271.1"/>
</dbReference>